<keyword evidence="10" id="KW-0206">Cytoskeleton</keyword>
<evidence type="ECO:0000256" key="3">
    <source>
        <dbReference type="ARBA" id="ARBA00022701"/>
    </source>
</evidence>
<evidence type="ECO:0000256" key="11">
    <source>
        <dbReference type="ARBA" id="ARBA00023273"/>
    </source>
</evidence>
<feature type="non-terminal residue" evidence="14">
    <location>
        <position position="1"/>
    </location>
</feature>
<reference evidence="14" key="1">
    <citation type="journal article" date="2023" name="PLoS Negl. Trop. Dis.">
        <title>A genome sequence for Biomphalaria pfeifferi, the major vector snail for the human-infecting parasite Schistosoma mansoni.</title>
        <authorList>
            <person name="Bu L."/>
            <person name="Lu L."/>
            <person name="Laidemitt M.R."/>
            <person name="Zhang S.M."/>
            <person name="Mutuku M."/>
            <person name="Mkoji G."/>
            <person name="Steinauer M."/>
            <person name="Loker E.S."/>
        </authorList>
    </citation>
    <scope>NUCLEOTIDE SEQUENCE</scope>
    <source>
        <strain evidence="14">KasaAsao</strain>
    </source>
</reference>
<keyword evidence="6" id="KW-0243">Dynein</keyword>
<proteinExistence type="predicted"/>
<evidence type="ECO:0000256" key="6">
    <source>
        <dbReference type="ARBA" id="ARBA00023017"/>
    </source>
</evidence>
<evidence type="ECO:0000313" key="14">
    <source>
        <dbReference type="EMBL" id="KAK0042659.1"/>
    </source>
</evidence>
<evidence type="ECO:0000313" key="15">
    <source>
        <dbReference type="Proteomes" id="UP001233172"/>
    </source>
</evidence>
<keyword evidence="5" id="KW-0067">ATP-binding</keyword>
<dbReference type="InterPro" id="IPR026983">
    <property type="entry name" value="DHC"/>
</dbReference>
<comment type="subcellular location">
    <subcellularLocation>
        <location evidence="1">Cytoplasm</location>
        <location evidence="1">Cytoskeleton</location>
        <location evidence="1">Cilium axoneme</location>
    </subcellularLocation>
</comment>
<keyword evidence="2" id="KW-0963">Cytoplasm</keyword>
<evidence type="ECO:0000256" key="2">
    <source>
        <dbReference type="ARBA" id="ARBA00022490"/>
    </source>
</evidence>
<dbReference type="InterPro" id="IPR013602">
    <property type="entry name" value="Dynein_heavy_linker"/>
</dbReference>
<accession>A0AAD8AUF8</accession>
<keyword evidence="11" id="KW-0966">Cell projection</keyword>
<evidence type="ECO:0000256" key="7">
    <source>
        <dbReference type="ARBA" id="ARBA00023054"/>
    </source>
</evidence>
<dbReference type="Gene3D" id="1.10.287.2620">
    <property type="match status" value="1"/>
</dbReference>
<dbReference type="AlphaFoldDB" id="A0AAD8AUF8"/>
<comment type="caution">
    <text evidence="14">The sequence shown here is derived from an EMBL/GenBank/DDBJ whole genome shotgun (WGS) entry which is preliminary data.</text>
</comment>
<dbReference type="InterPro" id="IPR042228">
    <property type="entry name" value="Dynein_linker_3"/>
</dbReference>
<dbReference type="FunFam" id="3.20.180.20:FF:000003">
    <property type="entry name" value="Dynein heavy chain 12, axonemal"/>
    <property type="match status" value="1"/>
</dbReference>
<evidence type="ECO:0000256" key="9">
    <source>
        <dbReference type="ARBA" id="ARBA00023175"/>
    </source>
</evidence>
<dbReference type="GO" id="GO:0005874">
    <property type="term" value="C:microtubule"/>
    <property type="evidence" value="ECO:0007669"/>
    <property type="project" value="UniProtKB-KW"/>
</dbReference>
<feature type="region of interest" description="Disordered" evidence="12">
    <location>
        <begin position="73"/>
        <end position="100"/>
    </location>
</feature>
<evidence type="ECO:0000256" key="1">
    <source>
        <dbReference type="ARBA" id="ARBA00004430"/>
    </source>
</evidence>
<keyword evidence="3" id="KW-0493">Microtubule</keyword>
<protein>
    <submittedName>
        <fullName evidence="14">Dynein heavy chain 7 axonemal</fullName>
    </submittedName>
</protein>
<evidence type="ECO:0000256" key="8">
    <source>
        <dbReference type="ARBA" id="ARBA00023069"/>
    </source>
</evidence>
<gene>
    <name evidence="14" type="ORF">Bpfe_027890</name>
</gene>
<dbReference type="GO" id="GO:0051959">
    <property type="term" value="F:dynein light intermediate chain binding"/>
    <property type="evidence" value="ECO:0007669"/>
    <property type="project" value="InterPro"/>
</dbReference>
<organism evidence="14 15">
    <name type="scientific">Biomphalaria pfeifferi</name>
    <name type="common">Bloodfluke planorb</name>
    <name type="synonym">Freshwater snail</name>
    <dbReference type="NCBI Taxonomy" id="112525"/>
    <lineage>
        <taxon>Eukaryota</taxon>
        <taxon>Metazoa</taxon>
        <taxon>Spiralia</taxon>
        <taxon>Lophotrochozoa</taxon>
        <taxon>Mollusca</taxon>
        <taxon>Gastropoda</taxon>
        <taxon>Heterobranchia</taxon>
        <taxon>Euthyneura</taxon>
        <taxon>Panpulmonata</taxon>
        <taxon>Hygrophila</taxon>
        <taxon>Lymnaeoidea</taxon>
        <taxon>Planorbidae</taxon>
        <taxon>Biomphalaria</taxon>
    </lineage>
</organism>
<dbReference type="GO" id="GO:0045505">
    <property type="term" value="F:dynein intermediate chain binding"/>
    <property type="evidence" value="ECO:0007669"/>
    <property type="project" value="InterPro"/>
</dbReference>
<dbReference type="FunFam" id="1.20.140.100:FF:000004">
    <property type="entry name" value="Dynein axonemal heavy chain 6"/>
    <property type="match status" value="1"/>
</dbReference>
<keyword evidence="15" id="KW-1185">Reference proteome</keyword>
<reference evidence="14" key="2">
    <citation type="submission" date="2023-04" db="EMBL/GenBank/DDBJ databases">
        <authorList>
            <person name="Bu L."/>
            <person name="Lu L."/>
            <person name="Laidemitt M.R."/>
            <person name="Zhang S.M."/>
            <person name="Mutuku M."/>
            <person name="Mkoji G."/>
            <person name="Steinauer M."/>
            <person name="Loker E.S."/>
        </authorList>
    </citation>
    <scope>NUCLEOTIDE SEQUENCE</scope>
    <source>
        <strain evidence="14">KasaAsao</strain>
        <tissue evidence="14">Whole Snail</tissue>
    </source>
</reference>
<evidence type="ECO:0000256" key="12">
    <source>
        <dbReference type="SAM" id="MobiDB-lite"/>
    </source>
</evidence>
<dbReference type="GO" id="GO:0007018">
    <property type="term" value="P:microtubule-based movement"/>
    <property type="evidence" value="ECO:0007669"/>
    <property type="project" value="InterPro"/>
</dbReference>
<keyword evidence="4" id="KW-0547">Nucleotide-binding</keyword>
<dbReference type="PANTHER" id="PTHR22878:SF66">
    <property type="entry name" value="DYNEIN AXONEMAL HEAVY CHAIN 7"/>
    <property type="match status" value="1"/>
</dbReference>
<keyword evidence="8" id="KW-0969">Cilium</keyword>
<dbReference type="Gene3D" id="1.20.140.100">
    <property type="entry name" value="Dynein heavy chain, N-terminal domain 2"/>
    <property type="match status" value="1"/>
</dbReference>
<evidence type="ECO:0000256" key="4">
    <source>
        <dbReference type="ARBA" id="ARBA00022741"/>
    </source>
</evidence>
<dbReference type="PANTHER" id="PTHR22878">
    <property type="entry name" value="DYNEIN HEAVY CHAIN 6, AXONEMAL-LIKE-RELATED"/>
    <property type="match status" value="1"/>
</dbReference>
<dbReference type="FunFam" id="1.10.287.2620:FF:000002">
    <property type="entry name" value="Dynein heavy chain 2, axonemal"/>
    <property type="match status" value="1"/>
</dbReference>
<evidence type="ECO:0000256" key="10">
    <source>
        <dbReference type="ARBA" id="ARBA00023212"/>
    </source>
</evidence>
<sequence length="1199" mass="140003">MQMEHTIELPHIGPSKGKLTEDPIRFLPALPSKRAKPAWSINPPNFILSSQNDNQSSDPIDIFGELTGEVRRSRKQPLRLKPLDTSQKNGDIDSFKQPKKDREHFRKALVEIIMEEQGALPKTLVELAENGEVPEVPLAHSPTPPEKDILRYYYYINHGIDTEHVAPMDDKWLENVLSLISEDLKKDHGSTIENLSDEMREDYLLSVKKAIVDFVLKDPRQLDEEKKEKLPPHREEMAILPKPWHQFYLSSLEFISEHLHNTNQCMMQVLDLWHVSFSKLRFIDIEEFHSREESMELQAFKNLCMRHVEAAKDKLLKNWLLDVQGIFYQGNKRKQVPSNEDQEKLESFFNCATTLMTQNLQNLTLDSISDYTDLLVQPPTSIRAYEHSGFILRLILEDCEIKFEPTFSDFQVVLLNVFDVMIKASRDLPRIETKLYSEWSGNKAKALLKPIILDEILDVHKAKVSDLIIKESVRPTEHIQVYEKYSALINKQADEDVSKFIEEQHSFDDYAKELLKYSKLWDEILYNSIKVVRLGMFEVHCDELIRALAKRADGLKNRLLAKMCEDHQKENKKLVDQYRDISDKALSTPENTEKLMEQMAYINKCESETIFLLEKQLIQSKDRLTFLSDHANFSPTETRLNAEVFKWNQRMPLVFEEYKQQANEKKMQYEEALKLRRERFVEELEGYSKQVDEFQTFGDMAEINRYLKKAQGLDNKLQLAADKIDAFNNEEEAFGWDTTAYPQRMNIINNLKPYLQLYELTVDFTTKHKDWMDGPMGGVNPDMVDQEVGNFWRSLYKLEKTFENIPAPKKIASKVKSKVEEFKEHMPLIQTLFNPGLRERHWTQISDIVGYNLRPDDSYCLSKLVDMNLDPYVSKFESISESASKEFSLEKAMQTMKKEWAPFEFVVIPYRETGTSILSSIDDIQQLLDDHIVKTQTMRGSPFIKPFEQEIKEWEGKLMLLQDILDEWLKVQATWLYLEPIFSSPDIMAQMPEEGRRFATVDKNWRDIMKSVNIDKHVLAVLNIDKILERLKKSNELLELIQKGLNEYLEKKRLYFPRFFFLSNDELLEILSETKDPTRVQPHLKKCFEGIATLEFTDVLDITHMKSSEGEVVLLKDVISTSKARGQVEKWLLELEADMVSSIHKVCGESLTAYNTTPRKDWVRNWPGQAVLCVSQKYWTSFIHEAIREGHHALADYLT</sequence>
<feature type="compositionally biased region" description="Basic and acidic residues" evidence="12">
    <location>
        <begin position="90"/>
        <end position="100"/>
    </location>
</feature>
<dbReference type="Proteomes" id="UP001233172">
    <property type="component" value="Unassembled WGS sequence"/>
</dbReference>
<dbReference type="GO" id="GO:0005930">
    <property type="term" value="C:axoneme"/>
    <property type="evidence" value="ECO:0007669"/>
    <property type="project" value="UniProtKB-SubCell"/>
</dbReference>
<feature type="region of interest" description="Disordered" evidence="12">
    <location>
        <begin position="1"/>
        <end position="20"/>
    </location>
</feature>
<dbReference type="GO" id="GO:0005524">
    <property type="term" value="F:ATP binding"/>
    <property type="evidence" value="ECO:0007669"/>
    <property type="project" value="UniProtKB-KW"/>
</dbReference>
<dbReference type="Gene3D" id="1.20.58.1120">
    <property type="match status" value="1"/>
</dbReference>
<evidence type="ECO:0000256" key="5">
    <source>
        <dbReference type="ARBA" id="ARBA00022840"/>
    </source>
</evidence>
<keyword evidence="7" id="KW-0175">Coiled coil</keyword>
<evidence type="ECO:0000259" key="13">
    <source>
        <dbReference type="Pfam" id="PF08393"/>
    </source>
</evidence>
<dbReference type="EMBL" id="JASAOG010000235">
    <property type="protein sequence ID" value="KAK0042659.1"/>
    <property type="molecule type" value="Genomic_DNA"/>
</dbReference>
<dbReference type="Gene3D" id="3.20.180.20">
    <property type="entry name" value="Dynein heavy chain, N-terminal domain 2"/>
    <property type="match status" value="1"/>
</dbReference>
<feature type="domain" description="Dynein heavy chain linker" evidence="13">
    <location>
        <begin position="746"/>
        <end position="1149"/>
    </location>
</feature>
<dbReference type="InterPro" id="IPR042222">
    <property type="entry name" value="Dynein_2_N"/>
</dbReference>
<keyword evidence="9" id="KW-0505">Motor protein</keyword>
<dbReference type="GO" id="GO:0030286">
    <property type="term" value="C:dynein complex"/>
    <property type="evidence" value="ECO:0007669"/>
    <property type="project" value="UniProtKB-KW"/>
</dbReference>
<dbReference type="Pfam" id="PF08393">
    <property type="entry name" value="DHC_N2"/>
    <property type="match status" value="1"/>
</dbReference>
<name>A0AAD8AUF8_BIOPF</name>